<evidence type="ECO:0000313" key="1">
    <source>
        <dbReference type="EMBL" id="MPM51065.1"/>
    </source>
</evidence>
<proteinExistence type="predicted"/>
<comment type="caution">
    <text evidence="1">The sequence shown here is derived from an EMBL/GenBank/DDBJ whole genome shotgun (WGS) entry which is preliminary data.</text>
</comment>
<dbReference type="EMBL" id="VSSQ01013246">
    <property type="protein sequence ID" value="MPM51065.1"/>
    <property type="molecule type" value="Genomic_DNA"/>
</dbReference>
<name>A0A645ACY1_9ZZZZ</name>
<evidence type="ECO:0008006" key="2">
    <source>
        <dbReference type="Google" id="ProtNLM"/>
    </source>
</evidence>
<dbReference type="InterPro" id="IPR028994">
    <property type="entry name" value="Integrin_alpha_N"/>
</dbReference>
<gene>
    <name evidence="1" type="ORF">SDC9_97811</name>
</gene>
<dbReference type="AlphaFoldDB" id="A0A645ACY1"/>
<sequence>MRMKWNLFLNSLLLVLLLPANQRTVWQVQDQKLLSVAGNFDGQKGTVVVPVMRSDLNQDGRDECLQLQAGVASIQDCFGKTLWQSPAVWQVKEAQITDLNRDGEPEVMLLVWRPFTPWPIDQDDPSGGRIKDFHNRDNESCHVILIHWARGNYNELWAGSALVRPVSQVHIADVDGDGWQELVALEGYYDSPFKGGSLTVWRWRGFGFVLEDEVNKFYQTVSVDQENGTNWIVTQ</sequence>
<accession>A0A645ACY1</accession>
<dbReference type="SUPFAM" id="SSF69318">
    <property type="entry name" value="Integrin alpha N-terminal domain"/>
    <property type="match status" value="1"/>
</dbReference>
<reference evidence="1" key="1">
    <citation type="submission" date="2019-08" db="EMBL/GenBank/DDBJ databases">
        <authorList>
            <person name="Kucharzyk K."/>
            <person name="Murdoch R.W."/>
            <person name="Higgins S."/>
            <person name="Loffler F."/>
        </authorList>
    </citation>
    <scope>NUCLEOTIDE SEQUENCE</scope>
</reference>
<protein>
    <recommendedName>
        <fullName evidence="2">FG-GAP repeat protein</fullName>
    </recommendedName>
</protein>
<organism evidence="1">
    <name type="scientific">bioreactor metagenome</name>
    <dbReference type="NCBI Taxonomy" id="1076179"/>
    <lineage>
        <taxon>unclassified sequences</taxon>
        <taxon>metagenomes</taxon>
        <taxon>ecological metagenomes</taxon>
    </lineage>
</organism>